<dbReference type="Pfam" id="PF12146">
    <property type="entry name" value="Hydrolase_4"/>
    <property type="match status" value="1"/>
</dbReference>
<evidence type="ECO:0000313" key="3">
    <source>
        <dbReference type="Proteomes" id="UP000682403"/>
    </source>
</evidence>
<sequence length="241" mass="27424">MIGCLCIHGFTGAPYEVEPLADYLRKHTDWEVRTPCLPGHEEAGSLKGIRFQKWIECAEQELENLYQACSEVYVIGFSMGGMIASYLAAKYPVSKLVLLSAAAYYVNPRQFMKDVRCIIEDKFRGLLEENEVYMRYRKKVTETPILAAFQFRKLVNYVKPRLPGITIPVLIVQGECDGIVPIKSAHYLYRRIGSKEKKLCFLPSSAHLVCHGEDFEELANETGDFLGISTSRRQSNQQEQV</sequence>
<evidence type="ECO:0000259" key="1">
    <source>
        <dbReference type="Pfam" id="PF12146"/>
    </source>
</evidence>
<reference evidence="2 3" key="1">
    <citation type="submission" date="2021-04" db="EMBL/GenBank/DDBJ databases">
        <title>Metabacillus sp. strain KIGAM252 whole genome sequence.</title>
        <authorList>
            <person name="Seo M.-J."/>
            <person name="Cho E.-S."/>
            <person name="Hwang C.Y."/>
            <person name="Yoon D.J."/>
        </authorList>
    </citation>
    <scope>NUCLEOTIDE SEQUENCE [LARGE SCALE GENOMIC DNA]</scope>
    <source>
        <strain evidence="2 3">KIGAM252</strain>
    </source>
</reference>
<name>A0ABS5L9R7_9BACI</name>
<dbReference type="InterPro" id="IPR029058">
    <property type="entry name" value="AB_hydrolase_fold"/>
</dbReference>
<evidence type="ECO:0000313" key="2">
    <source>
        <dbReference type="EMBL" id="MBS2967453.1"/>
    </source>
</evidence>
<dbReference type="PIRSF" id="PIRSF017388">
    <property type="entry name" value="Esterase_lipase"/>
    <property type="match status" value="1"/>
</dbReference>
<keyword evidence="2" id="KW-0378">Hydrolase</keyword>
<keyword evidence="3" id="KW-1185">Reference proteome</keyword>
<dbReference type="InterPro" id="IPR050471">
    <property type="entry name" value="AB_hydrolase"/>
</dbReference>
<proteinExistence type="predicted"/>
<protein>
    <submittedName>
        <fullName evidence="2">Alpha/beta fold hydrolase</fullName>
    </submittedName>
</protein>
<organism evidence="2 3">
    <name type="scientific">Metabacillus flavus</name>
    <dbReference type="NCBI Taxonomy" id="2823519"/>
    <lineage>
        <taxon>Bacteria</taxon>
        <taxon>Bacillati</taxon>
        <taxon>Bacillota</taxon>
        <taxon>Bacilli</taxon>
        <taxon>Bacillales</taxon>
        <taxon>Bacillaceae</taxon>
        <taxon>Metabacillus</taxon>
    </lineage>
</organism>
<dbReference type="Gene3D" id="3.40.50.1820">
    <property type="entry name" value="alpha/beta hydrolase"/>
    <property type="match status" value="1"/>
</dbReference>
<gene>
    <name evidence="2" type="ORF">J9317_01430</name>
</gene>
<dbReference type="SUPFAM" id="SSF53474">
    <property type="entry name" value="alpha/beta-Hydrolases"/>
    <property type="match status" value="1"/>
</dbReference>
<dbReference type="InterPro" id="IPR012354">
    <property type="entry name" value="Esterase_lipase"/>
</dbReference>
<accession>A0ABS5L9R7</accession>
<dbReference type="RefSeq" id="WP_211555916.1">
    <property type="nucleotide sequence ID" value="NZ_JAGVRK010000001.1"/>
</dbReference>
<feature type="domain" description="Serine aminopeptidase S33" evidence="1">
    <location>
        <begin position="6"/>
        <end position="210"/>
    </location>
</feature>
<dbReference type="Proteomes" id="UP000682403">
    <property type="component" value="Unassembled WGS sequence"/>
</dbReference>
<dbReference type="InterPro" id="IPR022742">
    <property type="entry name" value="Hydrolase_4"/>
</dbReference>
<dbReference type="GO" id="GO:0016787">
    <property type="term" value="F:hydrolase activity"/>
    <property type="evidence" value="ECO:0007669"/>
    <property type="project" value="UniProtKB-KW"/>
</dbReference>
<comment type="caution">
    <text evidence="2">The sequence shown here is derived from an EMBL/GenBank/DDBJ whole genome shotgun (WGS) entry which is preliminary data.</text>
</comment>
<dbReference type="EMBL" id="JAGVRK010000001">
    <property type="protein sequence ID" value="MBS2967453.1"/>
    <property type="molecule type" value="Genomic_DNA"/>
</dbReference>
<dbReference type="PANTHER" id="PTHR43433:SF5">
    <property type="entry name" value="AB HYDROLASE-1 DOMAIN-CONTAINING PROTEIN"/>
    <property type="match status" value="1"/>
</dbReference>
<dbReference type="PANTHER" id="PTHR43433">
    <property type="entry name" value="HYDROLASE, ALPHA/BETA FOLD FAMILY PROTEIN"/>
    <property type="match status" value="1"/>
</dbReference>